<evidence type="ECO:0000313" key="1">
    <source>
        <dbReference type="EMBL" id="CAE2206078.1"/>
    </source>
</evidence>
<evidence type="ECO:0008006" key="2">
    <source>
        <dbReference type="Google" id="ProtNLM"/>
    </source>
</evidence>
<reference evidence="1" key="1">
    <citation type="submission" date="2021-01" db="EMBL/GenBank/DDBJ databases">
        <authorList>
            <person name="Corre E."/>
            <person name="Pelletier E."/>
            <person name="Niang G."/>
            <person name="Scheremetjew M."/>
            <person name="Finn R."/>
            <person name="Kale V."/>
            <person name="Holt S."/>
            <person name="Cochrane G."/>
            <person name="Meng A."/>
            <person name="Brown T."/>
            <person name="Cohen L."/>
        </authorList>
    </citation>
    <scope>NUCLEOTIDE SEQUENCE</scope>
    <source>
        <strain evidence="1">Isolate 1302-5</strain>
    </source>
</reference>
<protein>
    <recommendedName>
        <fullName evidence="2">EGF-like domain-containing protein</fullName>
    </recommendedName>
</protein>
<proteinExistence type="predicted"/>
<dbReference type="Gene3D" id="2.115.10.20">
    <property type="entry name" value="Glycosyl hydrolase domain, family 43"/>
    <property type="match status" value="1"/>
</dbReference>
<organism evidence="1">
    <name type="scientific">Odontella aurita</name>
    <dbReference type="NCBI Taxonomy" id="265563"/>
    <lineage>
        <taxon>Eukaryota</taxon>
        <taxon>Sar</taxon>
        <taxon>Stramenopiles</taxon>
        <taxon>Ochrophyta</taxon>
        <taxon>Bacillariophyta</taxon>
        <taxon>Mediophyceae</taxon>
        <taxon>Biddulphiophycidae</taxon>
        <taxon>Eupodiscales</taxon>
        <taxon>Odontellaceae</taxon>
        <taxon>Odontella</taxon>
    </lineage>
</organism>
<sequence length="403" mass="43698">MPLTSIPRATFIFVVWRSVHNFSAVTHALPRRPPCSLNGALDDSGICICDAPWSGSDCSVMDFEPLSFPQGYGMTPNVTTWGGNFIFDGEAYHLYVSRMTNNCTLQAWVTNSRVDHAVSKNIEGPYTFKDVAINTWSHNPAVIALPDGGFAIFHIGGGNGDPNGGKNCTSNVEAVTESLLDVSALGRRNARTNEFRAVGVGSSIHVSESLDGPWTPLGTNSIPGCNNPSPFVHPTNRTIFVICNNDSLLRSNSITGPWTTVTQFQVEHLGGPPGIYEDAFLYIDLRGNFHSLWHAYNTTEHQPHGHECIDSTVSAHAYSKDGHDWFASPVQPYGTQSALLSGDFITVATRERPKLFFNGKGQMTHLINGVCGAPACPNGPRNGCVACKVAGFWDYTLIAPLKQ</sequence>
<dbReference type="SUPFAM" id="SSF75005">
    <property type="entry name" value="Arabinanase/levansucrase/invertase"/>
    <property type="match status" value="1"/>
</dbReference>
<dbReference type="AlphaFoldDB" id="A0A7S4HQM8"/>
<dbReference type="EMBL" id="HBKQ01003963">
    <property type="protein sequence ID" value="CAE2206078.1"/>
    <property type="molecule type" value="Transcribed_RNA"/>
</dbReference>
<dbReference type="InterPro" id="IPR023296">
    <property type="entry name" value="Glyco_hydro_beta-prop_sf"/>
</dbReference>
<gene>
    <name evidence="1" type="ORF">OAUR00152_LOCUS2692</name>
</gene>
<accession>A0A7S4HQM8</accession>
<name>A0A7S4HQM8_9STRA</name>